<keyword evidence="5 7" id="KW-1133">Transmembrane helix</keyword>
<keyword evidence="3" id="KW-1003">Cell membrane</keyword>
<dbReference type="EMBL" id="SPSB01000001">
    <property type="protein sequence ID" value="TFV97193.1"/>
    <property type="molecule type" value="Genomic_DNA"/>
</dbReference>
<sequence length="479" mass="53951">MSLKTKTLHGFFWSLTQQFGVQLTMILVTIFLARILEPADFGLIGMLAVFMALGNSLIDAGMTSSLIRTKDADQRDFSTVFFINLAVGVLVYLAMVFSAGLISEFFNQPALKAIIKVYCLTFLIYPFSAVQRTRLVKNMDFKTELKITIPSTIVGGLLGLVLAFQGFGVWALVGMNLAQNLLLSVQFWVYSNWRPSWVIDWERFKYHFGYGAKLTLAGVINSVFSNIYHLVIGKFFPVTQLGYYTKADSLKQIPVKNISNTLSKVTFPMFSEIQDDDEKLKVAYKRIMQQVLFWLTPVMALSAVLAEPLFRIVLTEKWIPAVPYFQILCFIGLMFPIHSYNLNILKVKGRSDLFLKLEIIKKSLTVVGIIIALPYGIFALLWTQVILNLVAFGINSFYSGRFIGYNVWSQLRDILPIFLIGGVAAIGGWFVKGSIGNFPAVDWIQLIGGGLIGIMIYFLISWGAKSEPFVDFRKIILKK</sequence>
<feature type="transmembrane region" description="Helical" evidence="7">
    <location>
        <begin position="12"/>
        <end position="35"/>
    </location>
</feature>
<feature type="transmembrane region" description="Helical" evidence="7">
    <location>
        <begin position="366"/>
        <end position="394"/>
    </location>
</feature>
<dbReference type="Proteomes" id="UP000297647">
    <property type="component" value="Unassembled WGS sequence"/>
</dbReference>
<keyword evidence="4 7" id="KW-0812">Transmembrane</keyword>
<protein>
    <submittedName>
        <fullName evidence="8">Lipopolysaccharide biosynthesis protein</fullName>
    </submittedName>
</protein>
<name>A0A4Y9R142_9BACT</name>
<dbReference type="Pfam" id="PF13440">
    <property type="entry name" value="Polysacc_synt_3"/>
    <property type="match status" value="1"/>
</dbReference>
<evidence type="ECO:0000256" key="7">
    <source>
        <dbReference type="SAM" id="Phobius"/>
    </source>
</evidence>
<feature type="transmembrane region" description="Helical" evidence="7">
    <location>
        <begin position="113"/>
        <end position="130"/>
    </location>
</feature>
<evidence type="ECO:0000256" key="2">
    <source>
        <dbReference type="ARBA" id="ARBA00007430"/>
    </source>
</evidence>
<dbReference type="GO" id="GO:0005886">
    <property type="term" value="C:plasma membrane"/>
    <property type="evidence" value="ECO:0007669"/>
    <property type="project" value="UniProtKB-SubCell"/>
</dbReference>
<dbReference type="AlphaFoldDB" id="A0A4Y9R142"/>
<feature type="transmembrane region" description="Helical" evidence="7">
    <location>
        <begin position="291"/>
        <end position="312"/>
    </location>
</feature>
<feature type="transmembrane region" description="Helical" evidence="7">
    <location>
        <begin position="41"/>
        <end position="58"/>
    </location>
</feature>
<evidence type="ECO:0000256" key="1">
    <source>
        <dbReference type="ARBA" id="ARBA00004651"/>
    </source>
</evidence>
<evidence type="ECO:0000256" key="3">
    <source>
        <dbReference type="ARBA" id="ARBA00022475"/>
    </source>
</evidence>
<comment type="caution">
    <text evidence="8">The sequence shown here is derived from an EMBL/GenBank/DDBJ whole genome shotgun (WGS) entry which is preliminary data.</text>
</comment>
<keyword evidence="6 7" id="KW-0472">Membrane</keyword>
<reference evidence="8 9" key="1">
    <citation type="submission" date="2019-03" db="EMBL/GenBank/DDBJ databases">
        <title>Algoriphagus sp. nov, a new strain isolated from root system soil of mangrove plant Kandelia.</title>
        <authorList>
            <person name="Yin Q."/>
            <person name="Wang K."/>
            <person name="Song Z."/>
        </authorList>
    </citation>
    <scope>NUCLEOTIDE SEQUENCE [LARGE SCALE GENOMIC DNA]</scope>
    <source>
        <strain evidence="8 9">XY-J91</strain>
    </source>
</reference>
<gene>
    <name evidence="8" type="ORF">E4S40_00625</name>
</gene>
<feature type="transmembrane region" description="Helical" evidence="7">
    <location>
        <begin position="414"/>
        <end position="431"/>
    </location>
</feature>
<proteinExistence type="inferred from homology"/>
<feature type="transmembrane region" description="Helical" evidence="7">
    <location>
        <begin position="443"/>
        <end position="464"/>
    </location>
</feature>
<dbReference type="RefSeq" id="WP_135069331.1">
    <property type="nucleotide sequence ID" value="NZ_SPSB01000001.1"/>
</dbReference>
<dbReference type="PANTHER" id="PTHR30250:SF10">
    <property type="entry name" value="LIPOPOLYSACCHARIDE BIOSYNTHESIS PROTEIN WZXC"/>
    <property type="match status" value="1"/>
</dbReference>
<keyword evidence="9" id="KW-1185">Reference proteome</keyword>
<evidence type="ECO:0000256" key="4">
    <source>
        <dbReference type="ARBA" id="ARBA00022692"/>
    </source>
</evidence>
<organism evidence="8 9">
    <name type="scientific">Algoriphagus kandeliae</name>
    <dbReference type="NCBI Taxonomy" id="2562278"/>
    <lineage>
        <taxon>Bacteria</taxon>
        <taxon>Pseudomonadati</taxon>
        <taxon>Bacteroidota</taxon>
        <taxon>Cytophagia</taxon>
        <taxon>Cytophagales</taxon>
        <taxon>Cyclobacteriaceae</taxon>
        <taxon>Algoriphagus</taxon>
    </lineage>
</organism>
<feature type="transmembrane region" description="Helical" evidence="7">
    <location>
        <begin position="210"/>
        <end position="231"/>
    </location>
</feature>
<accession>A0A4Y9R142</accession>
<comment type="subcellular location">
    <subcellularLocation>
        <location evidence="1">Cell membrane</location>
        <topology evidence="1">Multi-pass membrane protein</topology>
    </subcellularLocation>
</comment>
<evidence type="ECO:0000313" key="8">
    <source>
        <dbReference type="EMBL" id="TFV97193.1"/>
    </source>
</evidence>
<dbReference type="PANTHER" id="PTHR30250">
    <property type="entry name" value="PST FAMILY PREDICTED COLANIC ACID TRANSPORTER"/>
    <property type="match status" value="1"/>
</dbReference>
<feature type="transmembrane region" description="Helical" evidence="7">
    <location>
        <begin position="151"/>
        <end position="173"/>
    </location>
</feature>
<feature type="transmembrane region" description="Helical" evidence="7">
    <location>
        <begin position="324"/>
        <end position="345"/>
    </location>
</feature>
<feature type="transmembrane region" description="Helical" evidence="7">
    <location>
        <begin position="79"/>
        <end position="101"/>
    </location>
</feature>
<evidence type="ECO:0000256" key="5">
    <source>
        <dbReference type="ARBA" id="ARBA00022989"/>
    </source>
</evidence>
<dbReference type="CDD" id="cd13127">
    <property type="entry name" value="MATE_tuaB_like"/>
    <property type="match status" value="1"/>
</dbReference>
<evidence type="ECO:0000256" key="6">
    <source>
        <dbReference type="ARBA" id="ARBA00023136"/>
    </source>
</evidence>
<comment type="similarity">
    <text evidence="2">Belongs to the polysaccharide synthase family.</text>
</comment>
<dbReference type="InterPro" id="IPR050833">
    <property type="entry name" value="Poly_Biosynth_Transport"/>
</dbReference>
<evidence type="ECO:0000313" key="9">
    <source>
        <dbReference type="Proteomes" id="UP000297647"/>
    </source>
</evidence>